<organism evidence="1 2">
    <name type="scientific">Mucilaginibacter agri</name>
    <dbReference type="NCBI Taxonomy" id="2695265"/>
    <lineage>
        <taxon>Bacteria</taxon>
        <taxon>Pseudomonadati</taxon>
        <taxon>Bacteroidota</taxon>
        <taxon>Sphingobacteriia</taxon>
        <taxon>Sphingobacteriales</taxon>
        <taxon>Sphingobacteriaceae</taxon>
        <taxon>Mucilaginibacter</taxon>
    </lineage>
</organism>
<dbReference type="Gene3D" id="2.130.10.10">
    <property type="entry name" value="YVTN repeat-like/Quinoprotein amine dehydrogenase"/>
    <property type="match status" value="1"/>
</dbReference>
<dbReference type="RefSeq" id="WP_166585345.1">
    <property type="nucleotide sequence ID" value="NZ_WWEO01000041.1"/>
</dbReference>
<accession>A0A966DRR3</accession>
<evidence type="ECO:0000313" key="2">
    <source>
        <dbReference type="Proteomes" id="UP000638732"/>
    </source>
</evidence>
<dbReference type="PROSITE" id="PS51257">
    <property type="entry name" value="PROKAR_LIPOPROTEIN"/>
    <property type="match status" value="1"/>
</dbReference>
<dbReference type="SUPFAM" id="SSF101898">
    <property type="entry name" value="NHL repeat"/>
    <property type="match status" value="1"/>
</dbReference>
<dbReference type="EMBL" id="WWEO01000041">
    <property type="protein sequence ID" value="NCD69368.1"/>
    <property type="molecule type" value="Genomic_DNA"/>
</dbReference>
<name>A0A966DRR3_9SPHI</name>
<reference evidence="1" key="2">
    <citation type="submission" date="2020-10" db="EMBL/GenBank/DDBJ databases">
        <title>Mucilaginibacter sp. nov., isolated from soil.</title>
        <authorList>
            <person name="Jeon C.O."/>
        </authorList>
    </citation>
    <scope>NUCLEOTIDE SEQUENCE</scope>
    <source>
        <strain evidence="1">R11</strain>
    </source>
</reference>
<reference evidence="1" key="1">
    <citation type="submission" date="2020-01" db="EMBL/GenBank/DDBJ databases">
        <authorList>
            <person name="Seo Y.L."/>
        </authorList>
    </citation>
    <scope>NUCLEOTIDE SEQUENCE</scope>
    <source>
        <strain evidence="1">R11</strain>
    </source>
</reference>
<protein>
    <recommendedName>
        <fullName evidence="3">NHL repeat-containing protein</fullName>
    </recommendedName>
</protein>
<proteinExistence type="predicted"/>
<sequence length="355" mass="38630">MKKTAQILSVVMLLFGIACKKEQNIPTPVTPDKVEMAASDLTITQQYPVTLIAGGSYFDGPSFLDGKGAAARFGSAPGGIFETEAGVLYFADTYNHAIRKITTDGNVTTLQLPTSLGLYLPNDVYRSKQGTLYIAYIKTDFQFYLGKVDAAGKASYATIPNNKTERFLDLEDDRANGSLLAATYPNFYKFADSSPEGTPIHLQSGYFATDDYDLRTSPTIEALATSQTGDRYFTSTYGKHIYLKDSLNNFKGVFKNFNYTNITSIAVSADGKEIYIADDGSIKKISATTNSIVTLVKKVVGNTPEAASGTGVKPMDSHVPLIAYANHLTISHDGNYLYFTSIADFSTTINKVKIH</sequence>
<dbReference type="InterPro" id="IPR015943">
    <property type="entry name" value="WD40/YVTN_repeat-like_dom_sf"/>
</dbReference>
<evidence type="ECO:0008006" key="3">
    <source>
        <dbReference type="Google" id="ProtNLM"/>
    </source>
</evidence>
<comment type="caution">
    <text evidence="1">The sequence shown here is derived from an EMBL/GenBank/DDBJ whole genome shotgun (WGS) entry which is preliminary data.</text>
</comment>
<keyword evidence="2" id="KW-1185">Reference proteome</keyword>
<dbReference type="Gene3D" id="2.120.10.30">
    <property type="entry name" value="TolB, C-terminal domain"/>
    <property type="match status" value="1"/>
</dbReference>
<dbReference type="AlphaFoldDB" id="A0A966DRR3"/>
<gene>
    <name evidence="1" type="ORF">GSY63_08360</name>
</gene>
<dbReference type="InterPro" id="IPR011042">
    <property type="entry name" value="6-blade_b-propeller_TolB-like"/>
</dbReference>
<evidence type="ECO:0000313" key="1">
    <source>
        <dbReference type="EMBL" id="NCD69368.1"/>
    </source>
</evidence>
<dbReference type="Proteomes" id="UP000638732">
    <property type="component" value="Unassembled WGS sequence"/>
</dbReference>